<name>A0A1N5T697_9ARCH</name>
<dbReference type="Proteomes" id="UP000195607">
    <property type="component" value="Chromosome I"/>
</dbReference>
<dbReference type="AlphaFoldDB" id="A0A1N5T697"/>
<evidence type="ECO:0000313" key="3">
    <source>
        <dbReference type="Proteomes" id="UP000195607"/>
    </source>
</evidence>
<dbReference type="GeneID" id="41587778"/>
<evidence type="ECO:0000313" key="2">
    <source>
        <dbReference type="EMBL" id="SIM43912.1"/>
    </source>
</evidence>
<gene>
    <name evidence="2" type="ORF">CSP5_0476</name>
</gene>
<protein>
    <submittedName>
        <fullName evidence="2">Uncharacterized protein</fullName>
    </submittedName>
</protein>
<reference evidence="2 3" key="1">
    <citation type="submission" date="2016-04" db="EMBL/GenBank/DDBJ databases">
        <authorList>
            <person name="Evans L.H."/>
            <person name="Alamgir A."/>
            <person name="Owens N."/>
            <person name="Weber N.D."/>
            <person name="Virtaneva K."/>
            <person name="Barbian K."/>
            <person name="Babar A."/>
            <person name="Rosenke K."/>
        </authorList>
    </citation>
    <scope>NUCLEOTIDE SEQUENCE [LARGE SCALE GENOMIC DNA]</scope>
    <source>
        <strain evidence="3">S5(T) (JCM 30642 \VKM B-2941)</strain>
    </source>
</reference>
<evidence type="ECO:0000256" key="1">
    <source>
        <dbReference type="SAM" id="Phobius"/>
    </source>
</evidence>
<proteinExistence type="predicted"/>
<organism evidence="2 3">
    <name type="scientific">Cuniculiplasma divulgatum</name>
    <dbReference type="NCBI Taxonomy" id="1673428"/>
    <lineage>
        <taxon>Archaea</taxon>
        <taxon>Methanobacteriati</taxon>
        <taxon>Thermoplasmatota</taxon>
        <taxon>Thermoplasmata</taxon>
        <taxon>Thermoplasmatales</taxon>
        <taxon>Cuniculiplasmataceae</taxon>
        <taxon>Cuniculiplasma</taxon>
    </lineage>
</organism>
<feature type="transmembrane region" description="Helical" evidence="1">
    <location>
        <begin position="12"/>
        <end position="36"/>
    </location>
</feature>
<sequence>MKPVIKEDKAVSEIIGAILLFAIASVLLTSFILWYVPSTGTNNDLSYQSSTQNAFSSLDSKMINPSVTPGSGISQSFSLGISGTPPFTPSQSTNLYYSNNFNANLSYGMNVNYTNIVTKKTVSMAACANASVSNILDNNYVSSQFKYSVNFQETGLPPGYYWTVTLGGVQESGSPVSSHYADIISFSLSRGTYSYTISTNNETDRASPAGGTVKITNQGVTVPVQFTSEINSVGMSIVAAAYGPTKDANAINTANFVGVVTQPNVCDITYPNYWLNNSAHHFYGTKVNYYPLASQQFFVYQTDTPISYVKFYLEPNIVYYEQEYQGNAGVLVSISHSPFGKGVENGNTSILVEPSGRRTESFTSSNILENLSFPNSGPVLNPTGKTTTYYLNFFEAVNESKNNKTSTGDGSLIFQNKLKGYGYGPNEFIGTITNPSISVNTGVSYYYEATVDAFCSGGNFFSSGSTYFHLSSEQSIESYSSYYFLLGYNVPKTTNNGALIIHESGINTTYLAHSQKSWRFYLGTKCYTSQTHWINITGLPYIQYNYTVPNFEKNISNPEDGFISIVSTKTITYLNVSFFAPVGSLPNFWAISDSGTQQFTLAKSAKINFVTLYLYNFTIPPGYESGNTPTNYISLEIYNKTGEAIVTVDKKILQTGWEQIFLTSSIDGHKPIKFGKGTYNITVRDVNSAGQISFSGEVGWGFAMTGGYSNYLQRVESDSMTSALNISKNSVLTSYGSNSPNTCDVSNQSFIFGVGYYNVTVSREIVPYQVTGDFHIVGSLNSKGVTQFTITETQVLQDGIVLTAGKGVTYVTVNPLPIRIVDSSKGISLSSIAYNMSMSKGVSTSVSGVGSTIVSMIMSKSTLVNYTTGNSYTFNNKLGKVNSICLYNYSYIIHSTYASYWANTMFTELLGSGSYSNFNLFHRFDFRLSKNTEIVSMIDKYVSLYSANIKSVDYTVDSV</sequence>
<keyword evidence="1" id="KW-1133">Transmembrane helix</keyword>
<keyword evidence="1" id="KW-0472">Membrane</keyword>
<dbReference type="RefSeq" id="WP_148689568.1">
    <property type="nucleotide sequence ID" value="NZ_LT671858.1"/>
</dbReference>
<dbReference type="EMBL" id="LT671858">
    <property type="protein sequence ID" value="SIM43912.1"/>
    <property type="molecule type" value="Genomic_DNA"/>
</dbReference>
<keyword evidence="1" id="KW-0812">Transmembrane</keyword>
<accession>A0A1N5T697</accession>